<evidence type="ECO:0000313" key="2">
    <source>
        <dbReference type="EMBL" id="PCH39614.1"/>
    </source>
</evidence>
<dbReference type="EMBL" id="KB468020">
    <property type="protein sequence ID" value="PCH39614.1"/>
    <property type="molecule type" value="Genomic_DNA"/>
</dbReference>
<feature type="region of interest" description="Disordered" evidence="1">
    <location>
        <begin position="161"/>
        <end position="234"/>
    </location>
</feature>
<keyword evidence="3" id="KW-1185">Reference proteome</keyword>
<evidence type="ECO:0000256" key="1">
    <source>
        <dbReference type="SAM" id="MobiDB-lite"/>
    </source>
</evidence>
<accession>A0A2H3JSI6</accession>
<dbReference type="Proteomes" id="UP000218811">
    <property type="component" value="Unassembled WGS sequence"/>
</dbReference>
<evidence type="ECO:0000313" key="3">
    <source>
        <dbReference type="Proteomes" id="UP000218811"/>
    </source>
</evidence>
<name>A0A2H3JSI6_WOLCO</name>
<feature type="compositionally biased region" description="Basic and acidic residues" evidence="1">
    <location>
        <begin position="185"/>
        <end position="208"/>
    </location>
</feature>
<sequence length="234" mass="25880">MPDGSQDEVKDAMMDVTHALNNILDALPTSVDGPYRQLLTVMKNEKIPKDVVHGLIHIIWRYDAAFASSVSGDVSLKEYMDSIRILSKTSEPLDDDEFVAAQWMFSKSAELVEKRGSSATLLFQSGLLDALKTLRKGCLDDLAAYIISPYLLTIRKKLKDLSPDEDEKSSHNDNGDEEIGNPRQDVQRDNHSEDLHEGSQEAPQDDHQSSTSGTGSDIQQEHAETEGQSTGTPH</sequence>
<gene>
    <name evidence="2" type="ORF">WOLCODRAFT_168040</name>
</gene>
<feature type="compositionally biased region" description="Polar residues" evidence="1">
    <location>
        <begin position="209"/>
        <end position="218"/>
    </location>
</feature>
<proteinExistence type="predicted"/>
<dbReference type="AlphaFoldDB" id="A0A2H3JSI6"/>
<reference evidence="2 3" key="1">
    <citation type="journal article" date="2012" name="Science">
        <title>The Paleozoic origin of enzymatic lignin decomposition reconstructed from 31 fungal genomes.</title>
        <authorList>
            <person name="Floudas D."/>
            <person name="Binder M."/>
            <person name="Riley R."/>
            <person name="Barry K."/>
            <person name="Blanchette R.A."/>
            <person name="Henrissat B."/>
            <person name="Martinez A.T."/>
            <person name="Otillar R."/>
            <person name="Spatafora J.W."/>
            <person name="Yadav J.S."/>
            <person name="Aerts A."/>
            <person name="Benoit I."/>
            <person name="Boyd A."/>
            <person name="Carlson A."/>
            <person name="Copeland A."/>
            <person name="Coutinho P.M."/>
            <person name="de Vries R.P."/>
            <person name="Ferreira P."/>
            <person name="Findley K."/>
            <person name="Foster B."/>
            <person name="Gaskell J."/>
            <person name="Glotzer D."/>
            <person name="Gorecki P."/>
            <person name="Heitman J."/>
            <person name="Hesse C."/>
            <person name="Hori C."/>
            <person name="Igarashi K."/>
            <person name="Jurgens J.A."/>
            <person name="Kallen N."/>
            <person name="Kersten P."/>
            <person name="Kohler A."/>
            <person name="Kuees U."/>
            <person name="Kumar T.K.A."/>
            <person name="Kuo A."/>
            <person name="LaButti K."/>
            <person name="Larrondo L.F."/>
            <person name="Lindquist E."/>
            <person name="Ling A."/>
            <person name="Lombard V."/>
            <person name="Lucas S."/>
            <person name="Lundell T."/>
            <person name="Martin R."/>
            <person name="McLaughlin D.J."/>
            <person name="Morgenstern I."/>
            <person name="Morin E."/>
            <person name="Murat C."/>
            <person name="Nagy L.G."/>
            <person name="Nolan M."/>
            <person name="Ohm R.A."/>
            <person name="Patyshakuliyeva A."/>
            <person name="Rokas A."/>
            <person name="Ruiz-Duenas F.J."/>
            <person name="Sabat G."/>
            <person name="Salamov A."/>
            <person name="Samejima M."/>
            <person name="Schmutz J."/>
            <person name="Slot J.C."/>
            <person name="St John F."/>
            <person name="Stenlid J."/>
            <person name="Sun H."/>
            <person name="Sun S."/>
            <person name="Syed K."/>
            <person name="Tsang A."/>
            <person name="Wiebenga A."/>
            <person name="Young D."/>
            <person name="Pisabarro A."/>
            <person name="Eastwood D.C."/>
            <person name="Martin F."/>
            <person name="Cullen D."/>
            <person name="Grigoriev I.V."/>
            <person name="Hibbett D.S."/>
        </authorList>
    </citation>
    <scope>NUCLEOTIDE SEQUENCE [LARGE SCALE GENOMIC DNA]</scope>
    <source>
        <strain evidence="2 3">MD-104</strain>
    </source>
</reference>
<protein>
    <submittedName>
        <fullName evidence="2">Uncharacterized protein</fullName>
    </submittedName>
</protein>
<organism evidence="2 3">
    <name type="scientific">Wolfiporia cocos (strain MD-104)</name>
    <name type="common">Brown rot fungus</name>
    <dbReference type="NCBI Taxonomy" id="742152"/>
    <lineage>
        <taxon>Eukaryota</taxon>
        <taxon>Fungi</taxon>
        <taxon>Dikarya</taxon>
        <taxon>Basidiomycota</taxon>
        <taxon>Agaricomycotina</taxon>
        <taxon>Agaricomycetes</taxon>
        <taxon>Polyporales</taxon>
        <taxon>Phaeolaceae</taxon>
        <taxon>Wolfiporia</taxon>
    </lineage>
</organism>